<keyword evidence="3" id="KW-0804">Transcription</keyword>
<dbReference type="InterPro" id="IPR009057">
    <property type="entry name" value="Homeodomain-like_sf"/>
</dbReference>
<dbReference type="PRINTS" id="PR00455">
    <property type="entry name" value="HTHTETR"/>
</dbReference>
<name>A0AA45L5Y6_9PSEU</name>
<dbReference type="InterPro" id="IPR049445">
    <property type="entry name" value="TetR_SbtR-like_C"/>
</dbReference>
<feature type="DNA-binding region" description="H-T-H motif" evidence="4">
    <location>
        <begin position="42"/>
        <end position="61"/>
    </location>
</feature>
<dbReference type="SUPFAM" id="SSF48498">
    <property type="entry name" value="Tetracyclin repressor-like, C-terminal domain"/>
    <property type="match status" value="1"/>
</dbReference>
<dbReference type="InterPro" id="IPR001647">
    <property type="entry name" value="HTH_TetR"/>
</dbReference>
<protein>
    <submittedName>
        <fullName evidence="6">TetR/AcrR family transcriptional regulator</fullName>
    </submittedName>
</protein>
<dbReference type="SUPFAM" id="SSF46689">
    <property type="entry name" value="Homeodomain-like"/>
    <property type="match status" value="1"/>
</dbReference>
<gene>
    <name evidence="6" type="ORF">KCV87_33395</name>
</gene>
<evidence type="ECO:0000256" key="2">
    <source>
        <dbReference type="ARBA" id="ARBA00023125"/>
    </source>
</evidence>
<dbReference type="EMBL" id="CP073249">
    <property type="protein sequence ID" value="QUF04179.1"/>
    <property type="molecule type" value="Genomic_DNA"/>
</dbReference>
<keyword evidence="2 4" id="KW-0238">DNA-binding</keyword>
<dbReference type="InterPro" id="IPR036271">
    <property type="entry name" value="Tet_transcr_reg_TetR-rel_C_sf"/>
</dbReference>
<dbReference type="GO" id="GO:0000976">
    <property type="term" value="F:transcription cis-regulatory region binding"/>
    <property type="evidence" value="ECO:0007669"/>
    <property type="project" value="TreeGrafter"/>
</dbReference>
<accession>A0AA45L5Y6</accession>
<dbReference type="PANTHER" id="PTHR30055:SF234">
    <property type="entry name" value="HTH-TYPE TRANSCRIPTIONAL REGULATOR BETI"/>
    <property type="match status" value="1"/>
</dbReference>
<keyword evidence="1" id="KW-0805">Transcription regulation</keyword>
<sequence>MPPPDASPQVARRPQRAVGRRNFDALLVAAREVFAAHGVGGSLEEVARRAGVGIGTLYRNFPTRQVLFETVYADEVDALARVADELAGHEPWEALVGWLRQFVAYSATKKALYEALNFDSPMFAGYVERVHRAGEPLLDRAQRAGAARADVSFDDVRLLVNGVGGGNYRDDAQRDRVLAMALDGIRAR</sequence>
<evidence type="ECO:0000259" key="5">
    <source>
        <dbReference type="PROSITE" id="PS50977"/>
    </source>
</evidence>
<dbReference type="GO" id="GO:0003700">
    <property type="term" value="F:DNA-binding transcription factor activity"/>
    <property type="evidence" value="ECO:0007669"/>
    <property type="project" value="TreeGrafter"/>
</dbReference>
<feature type="domain" description="HTH tetR-type" evidence="5">
    <location>
        <begin position="20"/>
        <end position="79"/>
    </location>
</feature>
<dbReference type="InterPro" id="IPR050109">
    <property type="entry name" value="HTH-type_TetR-like_transc_reg"/>
</dbReference>
<dbReference type="Gene3D" id="1.10.357.10">
    <property type="entry name" value="Tetracycline Repressor, domain 2"/>
    <property type="match status" value="1"/>
</dbReference>
<evidence type="ECO:0000256" key="4">
    <source>
        <dbReference type="PROSITE-ProRule" id="PRU00335"/>
    </source>
</evidence>
<evidence type="ECO:0000313" key="7">
    <source>
        <dbReference type="Proteomes" id="UP000677152"/>
    </source>
</evidence>
<proteinExistence type="predicted"/>
<evidence type="ECO:0000256" key="1">
    <source>
        <dbReference type="ARBA" id="ARBA00023015"/>
    </source>
</evidence>
<dbReference type="Pfam" id="PF21597">
    <property type="entry name" value="TetR_C_43"/>
    <property type="match status" value="1"/>
</dbReference>
<evidence type="ECO:0000313" key="6">
    <source>
        <dbReference type="EMBL" id="QUF04179.1"/>
    </source>
</evidence>
<dbReference type="PANTHER" id="PTHR30055">
    <property type="entry name" value="HTH-TYPE TRANSCRIPTIONAL REGULATOR RUTR"/>
    <property type="match status" value="1"/>
</dbReference>
<dbReference type="Pfam" id="PF00440">
    <property type="entry name" value="TetR_N"/>
    <property type="match status" value="1"/>
</dbReference>
<dbReference type="PROSITE" id="PS50977">
    <property type="entry name" value="HTH_TETR_2"/>
    <property type="match status" value="1"/>
</dbReference>
<dbReference type="AlphaFoldDB" id="A0AA45L5Y6"/>
<dbReference type="Proteomes" id="UP000677152">
    <property type="component" value="Chromosome"/>
</dbReference>
<organism evidence="6 7">
    <name type="scientific">Actinosynnema pretiosum subsp. pretiosum</name>
    <dbReference type="NCBI Taxonomy" id="103721"/>
    <lineage>
        <taxon>Bacteria</taxon>
        <taxon>Bacillati</taxon>
        <taxon>Actinomycetota</taxon>
        <taxon>Actinomycetes</taxon>
        <taxon>Pseudonocardiales</taxon>
        <taxon>Pseudonocardiaceae</taxon>
        <taxon>Actinosynnema</taxon>
    </lineage>
</organism>
<reference evidence="6" key="1">
    <citation type="submission" date="2021-04" db="EMBL/GenBank/DDBJ databases">
        <title>Genomic sequence of Actinosynnema pretiosum subsp. pretiosum ATCC 31280 (C-14919).</title>
        <authorList>
            <person name="Bai L."/>
            <person name="Wang X."/>
            <person name="Xiao Y."/>
        </authorList>
    </citation>
    <scope>NUCLEOTIDE SEQUENCE</scope>
    <source>
        <strain evidence="6">ATCC 31280</strain>
    </source>
</reference>
<evidence type="ECO:0000256" key="3">
    <source>
        <dbReference type="ARBA" id="ARBA00023163"/>
    </source>
</evidence>